<dbReference type="Proteomes" id="UP001188597">
    <property type="component" value="Unassembled WGS sequence"/>
</dbReference>
<evidence type="ECO:0000256" key="3">
    <source>
        <dbReference type="SAM" id="MobiDB-lite"/>
    </source>
</evidence>
<name>A0AA88WDG3_9ASTE</name>
<dbReference type="InterPro" id="IPR001568">
    <property type="entry name" value="RNase_T2-like"/>
</dbReference>
<accession>A0AA88WDG3</accession>
<dbReference type="PROSITE" id="PS00531">
    <property type="entry name" value="RNASE_T2_2"/>
    <property type="match status" value="1"/>
</dbReference>
<dbReference type="Gene3D" id="3.90.730.10">
    <property type="entry name" value="Ribonuclease T2-like"/>
    <property type="match status" value="1"/>
</dbReference>
<dbReference type="AlphaFoldDB" id="A0AA88WDG3"/>
<reference evidence="4" key="1">
    <citation type="submission" date="2022-12" db="EMBL/GenBank/DDBJ databases">
        <title>Draft genome assemblies for two species of Escallonia (Escalloniales).</title>
        <authorList>
            <person name="Chanderbali A."/>
            <person name="Dervinis C."/>
            <person name="Anghel I."/>
            <person name="Soltis D."/>
            <person name="Soltis P."/>
            <person name="Zapata F."/>
        </authorList>
    </citation>
    <scope>NUCLEOTIDE SEQUENCE</scope>
    <source>
        <strain evidence="4">UCBG64.0493</strain>
        <tissue evidence="4">Leaf</tissue>
    </source>
</reference>
<dbReference type="InterPro" id="IPR036430">
    <property type="entry name" value="RNase_T2-like_sf"/>
</dbReference>
<dbReference type="InterPro" id="IPR033130">
    <property type="entry name" value="RNase_T2_His_AS_2"/>
</dbReference>
<dbReference type="PANTHER" id="PTHR11439:SF467">
    <property type="entry name" value="INTEGRASE CATALYTIC DOMAIN-CONTAINING PROTEIN"/>
    <property type="match status" value="1"/>
</dbReference>
<dbReference type="PANTHER" id="PTHR11439">
    <property type="entry name" value="GAG-POL-RELATED RETROTRANSPOSON"/>
    <property type="match status" value="1"/>
</dbReference>
<evidence type="ECO:0000313" key="5">
    <source>
        <dbReference type="Proteomes" id="UP001188597"/>
    </source>
</evidence>
<evidence type="ECO:0000256" key="1">
    <source>
        <dbReference type="ARBA" id="ARBA00007469"/>
    </source>
</evidence>
<dbReference type="SUPFAM" id="SSF55895">
    <property type="entry name" value="Ribonuclease Rh-like"/>
    <property type="match status" value="1"/>
</dbReference>
<evidence type="ECO:0000256" key="2">
    <source>
        <dbReference type="RuleBase" id="RU004328"/>
    </source>
</evidence>
<keyword evidence="5" id="KW-1185">Reference proteome</keyword>
<gene>
    <name evidence="4" type="ORF">RJ639_040438</name>
</gene>
<dbReference type="CDD" id="cd09272">
    <property type="entry name" value="RNase_HI_RT_Ty1"/>
    <property type="match status" value="1"/>
</dbReference>
<dbReference type="EMBL" id="JAVXUP010000532">
    <property type="protein sequence ID" value="KAK3025746.1"/>
    <property type="molecule type" value="Genomic_DNA"/>
</dbReference>
<dbReference type="GO" id="GO:0033897">
    <property type="term" value="F:ribonuclease T2 activity"/>
    <property type="evidence" value="ECO:0007669"/>
    <property type="project" value="InterPro"/>
</dbReference>
<protein>
    <submittedName>
        <fullName evidence="4">Uncharacterized protein</fullName>
    </submittedName>
</protein>
<sequence length="357" mass="39745">MDIFNGGMTLKQKKKRDVGRAALVNTGDTFAAASTEPQLALIPQQGVLPATANITRALDNPGNRSWIIDSGATYHMTFVSQDFIETSQPKRTCIANANGDLRNKKIIGRGTKREGLYYMDDLSIGQIIIAHGTNGKERQIWGRQFVKSRICGKDGQEAPKTQSGVMEDDVTGSICGQEQSIQSTEEEQFPLPNSKSSPGKGLMFRKHHHLDIDGNTDADWAGNATDRRSMSGYFTFVGGNLVTWRNIGHSSKSSMNMFCNNKSAIQIAENPVQQDRTKHVEVDRHFIKEKLEAKIIRFPFVKLEEQLADILTKAVPSKDPACPLNLTIRWPDLKKPGKSQGFWSHEWKRHGTCSANM</sequence>
<feature type="region of interest" description="Disordered" evidence="3">
    <location>
        <begin position="178"/>
        <end position="197"/>
    </location>
</feature>
<organism evidence="4 5">
    <name type="scientific">Escallonia herrerae</name>
    <dbReference type="NCBI Taxonomy" id="1293975"/>
    <lineage>
        <taxon>Eukaryota</taxon>
        <taxon>Viridiplantae</taxon>
        <taxon>Streptophyta</taxon>
        <taxon>Embryophyta</taxon>
        <taxon>Tracheophyta</taxon>
        <taxon>Spermatophyta</taxon>
        <taxon>Magnoliopsida</taxon>
        <taxon>eudicotyledons</taxon>
        <taxon>Gunneridae</taxon>
        <taxon>Pentapetalae</taxon>
        <taxon>asterids</taxon>
        <taxon>campanulids</taxon>
        <taxon>Escalloniales</taxon>
        <taxon>Escalloniaceae</taxon>
        <taxon>Escallonia</taxon>
    </lineage>
</organism>
<evidence type="ECO:0000313" key="4">
    <source>
        <dbReference type="EMBL" id="KAK3025746.1"/>
    </source>
</evidence>
<dbReference type="Pfam" id="PF00445">
    <property type="entry name" value="Ribonuclease_T2"/>
    <property type="match status" value="1"/>
</dbReference>
<comment type="caution">
    <text evidence="4">The sequence shown here is derived from an EMBL/GenBank/DDBJ whole genome shotgun (WGS) entry which is preliminary data.</text>
</comment>
<dbReference type="GO" id="GO:0003723">
    <property type="term" value="F:RNA binding"/>
    <property type="evidence" value="ECO:0007669"/>
    <property type="project" value="InterPro"/>
</dbReference>
<proteinExistence type="inferred from homology"/>
<comment type="similarity">
    <text evidence="1 2">Belongs to the RNase T2 family.</text>
</comment>